<reference evidence="2 3" key="1">
    <citation type="journal article" date="2020" name="Arch. Microbiol.">
        <title>Bradyrhizobium campsiandrae sp. nov., a nitrogen-fixing bacterial strain isolated from a native leguminous tree from the Amazon adapted to flooded conditions.</title>
        <authorList>
            <person name="Cabral Michel D."/>
            <person name="Martins da Costa E."/>
            <person name="Azarias Guimaraes A."/>
            <person name="Soares de Carvalho T."/>
            <person name="Santos de Castro Caputo P."/>
            <person name="Willems A."/>
            <person name="de Souza Moreira F.M."/>
        </authorList>
    </citation>
    <scope>NUCLEOTIDE SEQUENCE [LARGE SCALE GENOMIC DNA]</scope>
    <source>
        <strain evidence="3">INPA 384B</strain>
    </source>
</reference>
<organism evidence="2 3">
    <name type="scientific">Bradyrhizobium campsiandrae</name>
    <dbReference type="NCBI Taxonomy" id="1729892"/>
    <lineage>
        <taxon>Bacteria</taxon>
        <taxon>Pseudomonadati</taxon>
        <taxon>Pseudomonadota</taxon>
        <taxon>Alphaproteobacteria</taxon>
        <taxon>Hyphomicrobiales</taxon>
        <taxon>Nitrobacteraceae</taxon>
        <taxon>Bradyrhizobium</taxon>
    </lineage>
</organism>
<proteinExistence type="predicted"/>
<keyword evidence="1" id="KW-0472">Membrane</keyword>
<evidence type="ECO:0000256" key="1">
    <source>
        <dbReference type="SAM" id="Phobius"/>
    </source>
</evidence>
<evidence type="ECO:0000313" key="3">
    <source>
        <dbReference type="Proteomes" id="UP000639516"/>
    </source>
</evidence>
<accession>A0ABR7UAX3</accession>
<dbReference type="EMBL" id="JAATTO010000030">
    <property type="protein sequence ID" value="MBC9980775.1"/>
    <property type="molecule type" value="Genomic_DNA"/>
</dbReference>
<feature type="transmembrane region" description="Helical" evidence="1">
    <location>
        <begin position="21"/>
        <end position="41"/>
    </location>
</feature>
<protein>
    <submittedName>
        <fullName evidence="2">Type II secretion system protein</fullName>
    </submittedName>
</protein>
<evidence type="ECO:0000313" key="2">
    <source>
        <dbReference type="EMBL" id="MBC9980775.1"/>
    </source>
</evidence>
<keyword evidence="3" id="KW-1185">Reference proteome</keyword>
<name>A0ABR7UAX3_9BRAD</name>
<keyword evidence="1" id="KW-1133">Transmembrane helix</keyword>
<sequence>MLRIYQRTTLRRGAGFILIEQLVAITIIAVTLAAIGALVSATTRGAGRIERQVALLQASNSLLSTVMPPRDGSVAPSLSGVSWGHRWRMILGAAQADPALVLRQNGRWVPMRVELLVQAPSGPLLRLQTMRLQRIRSQ</sequence>
<comment type="caution">
    <text evidence="2">The sequence shown here is derived from an EMBL/GenBank/DDBJ whole genome shotgun (WGS) entry which is preliminary data.</text>
</comment>
<dbReference type="Proteomes" id="UP000639516">
    <property type="component" value="Unassembled WGS sequence"/>
</dbReference>
<gene>
    <name evidence="2" type="ORF">HA482_21470</name>
</gene>
<dbReference type="RefSeq" id="WP_188102222.1">
    <property type="nucleotide sequence ID" value="NZ_JAANIH010000025.1"/>
</dbReference>
<keyword evidence="1" id="KW-0812">Transmembrane</keyword>